<dbReference type="SMART" id="SM00448">
    <property type="entry name" value="REC"/>
    <property type="match status" value="1"/>
</dbReference>
<dbReference type="SUPFAM" id="SSF52172">
    <property type="entry name" value="CheY-like"/>
    <property type="match status" value="1"/>
</dbReference>
<feature type="modified residue" description="4-aspartylphosphate" evidence="5">
    <location>
        <position position="53"/>
    </location>
</feature>
<dbReference type="CDD" id="cd06170">
    <property type="entry name" value="LuxR_C_like"/>
    <property type="match status" value="1"/>
</dbReference>
<dbReference type="GO" id="GO:0000160">
    <property type="term" value="P:phosphorelay signal transduction system"/>
    <property type="evidence" value="ECO:0007669"/>
    <property type="project" value="InterPro"/>
</dbReference>
<evidence type="ECO:0000256" key="3">
    <source>
        <dbReference type="ARBA" id="ARBA00023125"/>
    </source>
</evidence>
<accession>A0A1M6Z1B8</accession>
<dbReference type="PROSITE" id="PS50110">
    <property type="entry name" value="RESPONSE_REGULATORY"/>
    <property type="match status" value="1"/>
</dbReference>
<reference evidence="8 9" key="1">
    <citation type="submission" date="2016-11" db="EMBL/GenBank/DDBJ databases">
        <authorList>
            <person name="Jaros S."/>
            <person name="Januszkiewicz K."/>
            <person name="Wedrychowicz H."/>
        </authorList>
    </citation>
    <scope>NUCLEOTIDE SEQUENCE [LARGE SCALE GENOMIC DNA]</scope>
    <source>
        <strain evidence="8 9">DSM 43832</strain>
    </source>
</reference>
<feature type="domain" description="HTH luxR-type" evidence="6">
    <location>
        <begin position="140"/>
        <end position="205"/>
    </location>
</feature>
<dbReference type="Pfam" id="PF00072">
    <property type="entry name" value="Response_reg"/>
    <property type="match status" value="1"/>
</dbReference>
<dbReference type="InterPro" id="IPR039420">
    <property type="entry name" value="WalR-like"/>
</dbReference>
<dbReference type="Pfam" id="PF00196">
    <property type="entry name" value="GerE"/>
    <property type="match status" value="1"/>
</dbReference>
<evidence type="ECO:0000256" key="5">
    <source>
        <dbReference type="PROSITE-ProRule" id="PRU00169"/>
    </source>
</evidence>
<dbReference type="PRINTS" id="PR00038">
    <property type="entry name" value="HTHLUXR"/>
</dbReference>
<dbReference type="InterPro" id="IPR058245">
    <property type="entry name" value="NreC/VraR/RcsB-like_REC"/>
</dbReference>
<evidence type="ECO:0000259" key="6">
    <source>
        <dbReference type="PROSITE" id="PS50043"/>
    </source>
</evidence>
<dbReference type="AlphaFoldDB" id="A0A1M6Z1B8"/>
<evidence type="ECO:0000256" key="4">
    <source>
        <dbReference type="ARBA" id="ARBA00023163"/>
    </source>
</evidence>
<proteinExistence type="predicted"/>
<keyword evidence="1 5" id="KW-0597">Phosphoprotein</keyword>
<dbReference type="InterPro" id="IPR011006">
    <property type="entry name" value="CheY-like_superfamily"/>
</dbReference>
<evidence type="ECO:0000259" key="7">
    <source>
        <dbReference type="PROSITE" id="PS50110"/>
    </source>
</evidence>
<sequence>MRVVVADDHPFFRDGVTRGLVTSGRIDVVAEAENGREALEAVREHEPDVALVDHEMPEIDGLGVVHAVVRDGLPTRVLLLSAHTESAIVFQAIEAGAAGYLAKDSKRSEIVQAVLDVARGRTVVPPDLAAGLAGEIRMRAQNNGPVLSERERQVLQAFARGLSVPQVAAELFIGVSTVKTHTQRLYEKLGVSDRAAAVAEAMRRGLLE</sequence>
<protein>
    <submittedName>
        <fullName evidence="8">Two component transcriptional regulator, LuxR family</fullName>
    </submittedName>
</protein>
<evidence type="ECO:0000313" key="8">
    <source>
        <dbReference type="EMBL" id="SHL24227.1"/>
    </source>
</evidence>
<dbReference type="GO" id="GO:0006355">
    <property type="term" value="P:regulation of DNA-templated transcription"/>
    <property type="evidence" value="ECO:0007669"/>
    <property type="project" value="InterPro"/>
</dbReference>
<dbReference type="PROSITE" id="PS50043">
    <property type="entry name" value="HTH_LUXR_2"/>
    <property type="match status" value="1"/>
</dbReference>
<evidence type="ECO:0000256" key="1">
    <source>
        <dbReference type="ARBA" id="ARBA00022553"/>
    </source>
</evidence>
<name>A0A1M6Z1B8_PSETH</name>
<dbReference type="InterPro" id="IPR016032">
    <property type="entry name" value="Sig_transdc_resp-reg_C-effctor"/>
</dbReference>
<dbReference type="PANTHER" id="PTHR43214:SF24">
    <property type="entry name" value="TRANSCRIPTIONAL REGULATORY PROTEIN NARL-RELATED"/>
    <property type="match status" value="1"/>
</dbReference>
<keyword evidence="4" id="KW-0804">Transcription</keyword>
<dbReference type="PROSITE" id="PS00622">
    <property type="entry name" value="HTH_LUXR_1"/>
    <property type="match status" value="1"/>
</dbReference>
<organism evidence="8 9">
    <name type="scientific">Pseudonocardia thermophila</name>
    <dbReference type="NCBI Taxonomy" id="1848"/>
    <lineage>
        <taxon>Bacteria</taxon>
        <taxon>Bacillati</taxon>
        <taxon>Actinomycetota</taxon>
        <taxon>Actinomycetes</taxon>
        <taxon>Pseudonocardiales</taxon>
        <taxon>Pseudonocardiaceae</taxon>
        <taxon>Pseudonocardia</taxon>
    </lineage>
</organism>
<dbReference type="CDD" id="cd17535">
    <property type="entry name" value="REC_NarL-like"/>
    <property type="match status" value="1"/>
</dbReference>
<dbReference type="SUPFAM" id="SSF46894">
    <property type="entry name" value="C-terminal effector domain of the bipartite response regulators"/>
    <property type="match status" value="1"/>
</dbReference>
<gene>
    <name evidence="8" type="ORF">SAMN05443637_12226</name>
</gene>
<dbReference type="PANTHER" id="PTHR43214">
    <property type="entry name" value="TWO-COMPONENT RESPONSE REGULATOR"/>
    <property type="match status" value="1"/>
</dbReference>
<evidence type="ECO:0000313" key="9">
    <source>
        <dbReference type="Proteomes" id="UP000184363"/>
    </source>
</evidence>
<dbReference type="GO" id="GO:0003677">
    <property type="term" value="F:DNA binding"/>
    <property type="evidence" value="ECO:0007669"/>
    <property type="project" value="UniProtKB-KW"/>
</dbReference>
<dbReference type="Proteomes" id="UP000184363">
    <property type="component" value="Unassembled WGS sequence"/>
</dbReference>
<dbReference type="Gene3D" id="3.40.50.2300">
    <property type="match status" value="1"/>
</dbReference>
<feature type="domain" description="Response regulatory" evidence="7">
    <location>
        <begin position="2"/>
        <end position="118"/>
    </location>
</feature>
<keyword evidence="3" id="KW-0238">DNA-binding</keyword>
<keyword evidence="9" id="KW-1185">Reference proteome</keyword>
<dbReference type="EMBL" id="FRAP01000022">
    <property type="protein sequence ID" value="SHL24227.1"/>
    <property type="molecule type" value="Genomic_DNA"/>
</dbReference>
<evidence type="ECO:0000256" key="2">
    <source>
        <dbReference type="ARBA" id="ARBA00023015"/>
    </source>
</evidence>
<dbReference type="SMART" id="SM00421">
    <property type="entry name" value="HTH_LUXR"/>
    <property type="match status" value="1"/>
</dbReference>
<keyword evidence="2" id="KW-0805">Transcription regulation</keyword>
<dbReference type="InterPro" id="IPR001789">
    <property type="entry name" value="Sig_transdc_resp-reg_receiver"/>
</dbReference>
<dbReference type="STRING" id="1848.SAMN05443637_12226"/>
<dbReference type="InterPro" id="IPR000792">
    <property type="entry name" value="Tscrpt_reg_LuxR_C"/>
</dbReference>